<proteinExistence type="predicted"/>
<gene>
    <name evidence="1" type="ORF">IPP58_16130</name>
</gene>
<sequence length="652" mass="73678">MSSPGTQPQRLLLARQLIREKGLSKSDLALLEDILREGALDLEPLVEATPQRAIPHEESPAQASLRRSLGYFLAFLHNFSPRRLGEARGAMGLVILHSLGRLGDQAEAAHRELLAEQKQPAWVTQLLDLLASLRAMSIAPSESNGNLRQLWSTFLADHRTAFREILAALQESEGGLVSVAKLNAQMKTVNRAIQGQGRLEESLTRLAEHLEACIPADIHARVEPLLLLEHVVSNLRLSLVRPLDRGIHWPAVEQVRGSLRWLWDHLGWTLPRMDAALFRESMPPELRRLLQQIRRTDRPAFSVVARALASHISLLGLLESQESAANAGLRDRYAAVPTFLVLEAELGRLAERAYDPARGELLDPARSEAHRLRAFLRQAVLSLQQDQGTVRSLLQQALAGQDADQLAQTLDNLRGLLINHQKQLMGELVGIYSPDVQNRLFPESPSMMEEGERLRLRIQRLWEQVPPLHGQLQLHLELQDWPRLALGLSHTYRHLLAFRRSPEFPLMRRPDREEAERLIQDLGRLLESPHDVPQALRDGMDLLGELLRFLELFLLRINARVPLIRQDLEVAQEALRLIQDLQEEPSGTDRTRLSHKLIQTSKRLGVRDPQSLALLKRWVRVERGQKEGSLPALHQLAAHLRQLALRLEAALG</sequence>
<dbReference type="AlphaFoldDB" id="A0A9D7XJS0"/>
<accession>A0A9D7XJS0</accession>
<organism evidence="1 2">
    <name type="scientific">Candidatus Geothrix skivensis</name>
    <dbReference type="NCBI Taxonomy" id="2954439"/>
    <lineage>
        <taxon>Bacteria</taxon>
        <taxon>Pseudomonadati</taxon>
        <taxon>Acidobacteriota</taxon>
        <taxon>Holophagae</taxon>
        <taxon>Holophagales</taxon>
        <taxon>Holophagaceae</taxon>
        <taxon>Geothrix</taxon>
    </lineage>
</organism>
<name>A0A9D7XJS0_9BACT</name>
<dbReference type="EMBL" id="JADKIO010000013">
    <property type="protein sequence ID" value="MBK9797973.1"/>
    <property type="molecule type" value="Genomic_DNA"/>
</dbReference>
<dbReference type="Proteomes" id="UP000886657">
    <property type="component" value="Unassembled WGS sequence"/>
</dbReference>
<comment type="caution">
    <text evidence="1">The sequence shown here is derived from an EMBL/GenBank/DDBJ whole genome shotgun (WGS) entry which is preliminary data.</text>
</comment>
<evidence type="ECO:0000313" key="1">
    <source>
        <dbReference type="EMBL" id="MBK9797973.1"/>
    </source>
</evidence>
<reference evidence="1" key="1">
    <citation type="submission" date="2020-10" db="EMBL/GenBank/DDBJ databases">
        <title>Connecting structure to function with the recovery of over 1000 high-quality activated sludge metagenome-assembled genomes encoding full-length rRNA genes using long-read sequencing.</title>
        <authorList>
            <person name="Singleton C.M."/>
            <person name="Petriglieri F."/>
            <person name="Kristensen J.M."/>
            <person name="Kirkegaard R.H."/>
            <person name="Michaelsen T.Y."/>
            <person name="Andersen M.H."/>
            <person name="Karst S.M."/>
            <person name="Dueholm M.S."/>
            <person name="Nielsen P.H."/>
            <person name="Albertsen M."/>
        </authorList>
    </citation>
    <scope>NUCLEOTIDE SEQUENCE</scope>
    <source>
        <strain evidence="1">Skiv_18-Q3-R9-52_MAXAC.067</strain>
    </source>
</reference>
<protein>
    <submittedName>
        <fullName evidence="1">Uncharacterized protein</fullName>
    </submittedName>
</protein>
<evidence type="ECO:0000313" key="2">
    <source>
        <dbReference type="Proteomes" id="UP000886657"/>
    </source>
</evidence>